<name>A0A9K3EJ77_HELAN</name>
<evidence type="ECO:0000313" key="3">
    <source>
        <dbReference type="Proteomes" id="UP000215914"/>
    </source>
</evidence>
<dbReference type="AlphaFoldDB" id="A0A9K3EJ77"/>
<sequence length="64" mass="7360">MIYASVTTMRLVMWLLLMLRTIQTMSTTTKNVLRLGLGCFTTKQLSRSRGYWIHSLRPTSSIHG</sequence>
<dbReference type="Gramene" id="mRNA:HanXRQr2_Chr13g0600851">
    <property type="protein sequence ID" value="mRNA:HanXRQr2_Chr13g0600851"/>
    <property type="gene ID" value="HanXRQr2_Chr13g0600851"/>
</dbReference>
<dbReference type="EMBL" id="MNCJ02000328">
    <property type="protein sequence ID" value="KAF5774472.1"/>
    <property type="molecule type" value="Genomic_DNA"/>
</dbReference>
<accession>A0A9K3EJ77</accession>
<organism evidence="2 3">
    <name type="scientific">Helianthus annuus</name>
    <name type="common">Common sunflower</name>
    <dbReference type="NCBI Taxonomy" id="4232"/>
    <lineage>
        <taxon>Eukaryota</taxon>
        <taxon>Viridiplantae</taxon>
        <taxon>Streptophyta</taxon>
        <taxon>Embryophyta</taxon>
        <taxon>Tracheophyta</taxon>
        <taxon>Spermatophyta</taxon>
        <taxon>Magnoliopsida</taxon>
        <taxon>eudicotyledons</taxon>
        <taxon>Gunneridae</taxon>
        <taxon>Pentapetalae</taxon>
        <taxon>asterids</taxon>
        <taxon>campanulids</taxon>
        <taxon>Asterales</taxon>
        <taxon>Asteraceae</taxon>
        <taxon>Asteroideae</taxon>
        <taxon>Heliantheae alliance</taxon>
        <taxon>Heliantheae</taxon>
        <taxon>Helianthus</taxon>
    </lineage>
</organism>
<feature type="chain" id="PRO_5039891862" description="Secreted protein" evidence="1">
    <location>
        <begin position="25"/>
        <end position="64"/>
    </location>
</feature>
<comment type="caution">
    <text evidence="2">The sequence shown here is derived from an EMBL/GenBank/DDBJ whole genome shotgun (WGS) entry which is preliminary data.</text>
</comment>
<evidence type="ECO:0000256" key="1">
    <source>
        <dbReference type="SAM" id="SignalP"/>
    </source>
</evidence>
<proteinExistence type="predicted"/>
<keyword evidence="1" id="KW-0732">Signal</keyword>
<reference evidence="2" key="2">
    <citation type="submission" date="2020-06" db="EMBL/GenBank/DDBJ databases">
        <title>Helianthus annuus Genome sequencing and assembly Release 2.</title>
        <authorList>
            <person name="Gouzy J."/>
            <person name="Langlade N."/>
            <person name="Munos S."/>
        </authorList>
    </citation>
    <scope>NUCLEOTIDE SEQUENCE</scope>
    <source>
        <tissue evidence="2">Leaves</tissue>
    </source>
</reference>
<evidence type="ECO:0000313" key="2">
    <source>
        <dbReference type="EMBL" id="KAF5774472.1"/>
    </source>
</evidence>
<reference evidence="2" key="1">
    <citation type="journal article" date="2017" name="Nature">
        <title>The sunflower genome provides insights into oil metabolism, flowering and Asterid evolution.</title>
        <authorList>
            <person name="Badouin H."/>
            <person name="Gouzy J."/>
            <person name="Grassa C.J."/>
            <person name="Murat F."/>
            <person name="Staton S.E."/>
            <person name="Cottret L."/>
            <person name="Lelandais-Briere C."/>
            <person name="Owens G.L."/>
            <person name="Carrere S."/>
            <person name="Mayjonade B."/>
            <person name="Legrand L."/>
            <person name="Gill N."/>
            <person name="Kane N.C."/>
            <person name="Bowers J.E."/>
            <person name="Hubner S."/>
            <person name="Bellec A."/>
            <person name="Berard A."/>
            <person name="Berges H."/>
            <person name="Blanchet N."/>
            <person name="Boniface M.C."/>
            <person name="Brunel D."/>
            <person name="Catrice O."/>
            <person name="Chaidir N."/>
            <person name="Claudel C."/>
            <person name="Donnadieu C."/>
            <person name="Faraut T."/>
            <person name="Fievet G."/>
            <person name="Helmstetter N."/>
            <person name="King M."/>
            <person name="Knapp S.J."/>
            <person name="Lai Z."/>
            <person name="Le Paslier M.C."/>
            <person name="Lippi Y."/>
            <person name="Lorenzon L."/>
            <person name="Mandel J.R."/>
            <person name="Marage G."/>
            <person name="Marchand G."/>
            <person name="Marquand E."/>
            <person name="Bret-Mestries E."/>
            <person name="Morien E."/>
            <person name="Nambeesan S."/>
            <person name="Nguyen T."/>
            <person name="Pegot-Espagnet P."/>
            <person name="Pouilly N."/>
            <person name="Raftis F."/>
            <person name="Sallet E."/>
            <person name="Schiex T."/>
            <person name="Thomas J."/>
            <person name="Vandecasteele C."/>
            <person name="Vares D."/>
            <person name="Vear F."/>
            <person name="Vautrin S."/>
            <person name="Crespi M."/>
            <person name="Mangin B."/>
            <person name="Burke J.M."/>
            <person name="Salse J."/>
            <person name="Munos S."/>
            <person name="Vincourt P."/>
            <person name="Rieseberg L.H."/>
            <person name="Langlade N.B."/>
        </authorList>
    </citation>
    <scope>NUCLEOTIDE SEQUENCE</scope>
    <source>
        <tissue evidence="2">Leaves</tissue>
    </source>
</reference>
<protein>
    <recommendedName>
        <fullName evidence="4">Secreted protein</fullName>
    </recommendedName>
</protein>
<dbReference type="Proteomes" id="UP000215914">
    <property type="component" value="Unassembled WGS sequence"/>
</dbReference>
<keyword evidence="3" id="KW-1185">Reference proteome</keyword>
<feature type="signal peptide" evidence="1">
    <location>
        <begin position="1"/>
        <end position="24"/>
    </location>
</feature>
<gene>
    <name evidence="2" type="ORF">HanXRQr2_Chr13g0600851</name>
</gene>
<evidence type="ECO:0008006" key="4">
    <source>
        <dbReference type="Google" id="ProtNLM"/>
    </source>
</evidence>